<keyword evidence="3" id="KW-0813">Transport</keyword>
<dbReference type="EMBL" id="JAZHGC010000023">
    <property type="protein sequence ID" value="MEM5289097.1"/>
    <property type="molecule type" value="Genomic_DNA"/>
</dbReference>
<feature type="domain" description="Porin" evidence="12">
    <location>
        <begin position="73"/>
        <end position="400"/>
    </location>
</feature>
<dbReference type="Gene3D" id="2.40.160.10">
    <property type="entry name" value="Porin"/>
    <property type="match status" value="1"/>
</dbReference>
<evidence type="ECO:0000256" key="6">
    <source>
        <dbReference type="ARBA" id="ARBA00022729"/>
    </source>
</evidence>
<comment type="subunit">
    <text evidence="2">Homotrimer.</text>
</comment>
<sequence length="432" mass="46052">MPHVAPGSLAATFPVFTAALLVVCTLCLTGYVTRIDSGSGLINRKRRYFASQYGETMKSGIRRAPLSPAVLLAGLALHSATVQAQSSVTLYGLVDTAVRYTTHADKAGNDRTQLSNGGLSESQWGLLGSEDLGGGNSVVFQLEDRFFANSGANDPAYPFFNTAFVGLRSSTFGRLTLGRQLNPLSDAVVRTYVSNAWLPTVYTFRPEFGMAQGAWTSNMAKYAARWQDVTLELSYVFGGVAGAFGAGSQIGASLTYLPGWPLRMAAGYLDTRDAVNTSAHFKTWTAGGAYTFGDTTMSAGWIVNREDRAYVGNAPNGPFTPAQLTALGFTQFSSREMFFGGITQLVGTWTHLSANVWRTLQTGKNASGNGNATQFQLVADYGISRRTDVYLEADYSMYSGGLIGAQLQGVNGTSSAGGSNQLGLMAGLRHSF</sequence>
<comment type="subcellular location">
    <subcellularLocation>
        <location evidence="1">Cell outer membrane</location>
        <topology evidence="1">Multi-pass membrane protein</topology>
    </subcellularLocation>
</comment>
<name>A0ABU9QI43_9BURK</name>
<evidence type="ECO:0000313" key="13">
    <source>
        <dbReference type="EMBL" id="MEM5289097.1"/>
    </source>
</evidence>
<organism evidence="13 14">
    <name type="scientific">Paraburkholderia sabiae</name>
    <dbReference type="NCBI Taxonomy" id="273251"/>
    <lineage>
        <taxon>Bacteria</taxon>
        <taxon>Pseudomonadati</taxon>
        <taxon>Pseudomonadota</taxon>
        <taxon>Betaproteobacteria</taxon>
        <taxon>Burkholderiales</taxon>
        <taxon>Burkholderiaceae</taxon>
        <taxon>Paraburkholderia</taxon>
    </lineage>
</organism>
<keyword evidence="14" id="KW-1185">Reference proteome</keyword>
<protein>
    <submittedName>
        <fullName evidence="13">Porin</fullName>
    </submittedName>
</protein>
<keyword evidence="7" id="KW-0406">Ion transport</keyword>
<dbReference type="RefSeq" id="WP_233472023.1">
    <property type="nucleotide sequence ID" value="NZ_CAJHCS010000025.1"/>
</dbReference>
<dbReference type="Proteomes" id="UP001494588">
    <property type="component" value="Unassembled WGS sequence"/>
</dbReference>
<evidence type="ECO:0000256" key="10">
    <source>
        <dbReference type="ARBA" id="ARBA00023237"/>
    </source>
</evidence>
<dbReference type="InterPro" id="IPR023614">
    <property type="entry name" value="Porin_dom_sf"/>
</dbReference>
<comment type="caution">
    <text evidence="13">The sequence shown here is derived from an EMBL/GenBank/DDBJ whole genome shotgun (WGS) entry which is preliminary data.</text>
</comment>
<evidence type="ECO:0000256" key="9">
    <source>
        <dbReference type="ARBA" id="ARBA00023136"/>
    </source>
</evidence>
<evidence type="ECO:0000259" key="12">
    <source>
        <dbReference type="Pfam" id="PF13609"/>
    </source>
</evidence>
<dbReference type="InterPro" id="IPR050298">
    <property type="entry name" value="Gram-neg_bact_OMP"/>
</dbReference>
<reference evidence="13 14" key="1">
    <citation type="submission" date="2024-01" db="EMBL/GenBank/DDBJ databases">
        <title>The diversity of rhizobia nodulating Mimosa spp. in eleven states of Brazil covering several biomes is determined by host plant, location, and edaphic factors.</title>
        <authorList>
            <person name="Rouws L."/>
            <person name="Barauna A."/>
            <person name="Beukes C."/>
            <person name="De Faria S.M."/>
            <person name="Gross E."/>
            <person name="Dos Reis Junior F.B."/>
            <person name="Simon M."/>
            <person name="Maluk M."/>
            <person name="Odee D.W."/>
            <person name="Kenicer G."/>
            <person name="Young J.P.W."/>
            <person name="Reis V.M."/>
            <person name="Zilli J."/>
            <person name="James E.K."/>
        </authorList>
    </citation>
    <scope>NUCLEOTIDE SEQUENCE [LARGE SCALE GENOMIC DNA]</scope>
    <source>
        <strain evidence="13 14">JPY77</strain>
    </source>
</reference>
<evidence type="ECO:0000256" key="7">
    <source>
        <dbReference type="ARBA" id="ARBA00023065"/>
    </source>
</evidence>
<evidence type="ECO:0000256" key="2">
    <source>
        <dbReference type="ARBA" id="ARBA00011233"/>
    </source>
</evidence>
<accession>A0ABU9QI43</accession>
<keyword evidence="4" id="KW-1134">Transmembrane beta strand</keyword>
<evidence type="ECO:0000256" key="1">
    <source>
        <dbReference type="ARBA" id="ARBA00004571"/>
    </source>
</evidence>
<keyword evidence="5 11" id="KW-0812">Transmembrane</keyword>
<keyword evidence="11" id="KW-1133">Transmembrane helix</keyword>
<evidence type="ECO:0000256" key="5">
    <source>
        <dbReference type="ARBA" id="ARBA00022692"/>
    </source>
</evidence>
<evidence type="ECO:0000256" key="11">
    <source>
        <dbReference type="SAM" id="Phobius"/>
    </source>
</evidence>
<dbReference type="InterPro" id="IPR033900">
    <property type="entry name" value="Gram_neg_porin_domain"/>
</dbReference>
<dbReference type="Pfam" id="PF13609">
    <property type="entry name" value="Porin_4"/>
    <property type="match status" value="1"/>
</dbReference>
<keyword evidence="10" id="KW-0998">Cell outer membrane</keyword>
<evidence type="ECO:0000256" key="3">
    <source>
        <dbReference type="ARBA" id="ARBA00022448"/>
    </source>
</evidence>
<keyword evidence="8" id="KW-0626">Porin</keyword>
<dbReference type="CDD" id="cd00342">
    <property type="entry name" value="gram_neg_porins"/>
    <property type="match status" value="1"/>
</dbReference>
<keyword evidence="9 11" id="KW-0472">Membrane</keyword>
<evidence type="ECO:0000256" key="8">
    <source>
        <dbReference type="ARBA" id="ARBA00023114"/>
    </source>
</evidence>
<dbReference type="PANTHER" id="PTHR34501">
    <property type="entry name" value="PROTEIN YDDL-RELATED"/>
    <property type="match status" value="1"/>
</dbReference>
<evidence type="ECO:0000256" key="4">
    <source>
        <dbReference type="ARBA" id="ARBA00022452"/>
    </source>
</evidence>
<dbReference type="PANTHER" id="PTHR34501:SF9">
    <property type="entry name" value="MAJOR OUTER MEMBRANE PROTEIN P.IA"/>
    <property type="match status" value="1"/>
</dbReference>
<keyword evidence="6" id="KW-0732">Signal</keyword>
<proteinExistence type="predicted"/>
<dbReference type="SUPFAM" id="SSF56935">
    <property type="entry name" value="Porins"/>
    <property type="match status" value="1"/>
</dbReference>
<feature type="transmembrane region" description="Helical" evidence="11">
    <location>
        <begin position="12"/>
        <end position="32"/>
    </location>
</feature>
<evidence type="ECO:0000313" key="14">
    <source>
        <dbReference type="Proteomes" id="UP001494588"/>
    </source>
</evidence>
<gene>
    <name evidence="13" type="ORF">V4C55_25520</name>
</gene>